<comment type="caution">
    <text evidence="1">The sequence shown here is derived from an EMBL/GenBank/DDBJ whole genome shotgun (WGS) entry which is preliminary data.</text>
</comment>
<accession>A0AAD4Z7N3</accession>
<sequence>MVGGLQYLTLSRPDISFAVNQVCQFMHNPHTSHLQVVNRIFRYIKGTLEQGLIFHKSNDFTIRSFSDADWAGPVDDLRSTAGACIFLGPNLLTWTAKKQSTVSRSSTEAEYRALANTAAEIRWFGYLFRELGIPLRFAPCIYVDNISTIYMAANPIFHARTRHVEIDYHFVRELVARKALHTLYVPSSHQLADIFTKGLNRDRFSLLKSKLNLHVAPLRLLEGKENHDTYHDSTQSAHSMKLVNPIQLALTDSPSQDQLHPS</sequence>
<keyword evidence="2" id="KW-1185">Reference proteome</keyword>
<dbReference type="PANTHER" id="PTHR11439">
    <property type="entry name" value="GAG-POL-RELATED RETROTRANSPOSON"/>
    <property type="match status" value="1"/>
</dbReference>
<gene>
    <name evidence="1" type="ORF">L3X38_025692</name>
</gene>
<protein>
    <recommendedName>
        <fullName evidence="3">RNA-directed DNA polymerase</fullName>
    </recommendedName>
</protein>
<evidence type="ECO:0000313" key="2">
    <source>
        <dbReference type="Proteomes" id="UP001054821"/>
    </source>
</evidence>
<dbReference type="InterPro" id="IPR043502">
    <property type="entry name" value="DNA/RNA_pol_sf"/>
</dbReference>
<dbReference type="SUPFAM" id="SSF56672">
    <property type="entry name" value="DNA/RNA polymerases"/>
    <property type="match status" value="1"/>
</dbReference>
<reference evidence="1 2" key="1">
    <citation type="journal article" date="2022" name="G3 (Bethesda)">
        <title>Whole-genome sequence and methylome profiling of the almond [Prunus dulcis (Mill.) D.A. Webb] cultivar 'Nonpareil'.</title>
        <authorList>
            <person name="D'Amico-Willman K.M."/>
            <person name="Ouma W.Z."/>
            <person name="Meulia T."/>
            <person name="Sideli G.M."/>
            <person name="Gradziel T.M."/>
            <person name="Fresnedo-Ramirez J."/>
        </authorList>
    </citation>
    <scope>NUCLEOTIDE SEQUENCE [LARGE SCALE GENOMIC DNA]</scope>
    <source>
        <strain evidence="1">Clone GOH B32 T37-40</strain>
    </source>
</reference>
<dbReference type="PANTHER" id="PTHR11439:SF455">
    <property type="entry name" value="RLK (RECEPTOR-LIKE PROTEIN KINASE) 8, PUTATIVE-RELATED"/>
    <property type="match status" value="1"/>
</dbReference>
<evidence type="ECO:0000313" key="1">
    <source>
        <dbReference type="EMBL" id="KAI5335559.1"/>
    </source>
</evidence>
<organism evidence="1 2">
    <name type="scientific">Prunus dulcis</name>
    <name type="common">Almond</name>
    <name type="synonym">Amygdalus dulcis</name>
    <dbReference type="NCBI Taxonomy" id="3755"/>
    <lineage>
        <taxon>Eukaryota</taxon>
        <taxon>Viridiplantae</taxon>
        <taxon>Streptophyta</taxon>
        <taxon>Embryophyta</taxon>
        <taxon>Tracheophyta</taxon>
        <taxon>Spermatophyta</taxon>
        <taxon>Magnoliopsida</taxon>
        <taxon>eudicotyledons</taxon>
        <taxon>Gunneridae</taxon>
        <taxon>Pentapetalae</taxon>
        <taxon>rosids</taxon>
        <taxon>fabids</taxon>
        <taxon>Rosales</taxon>
        <taxon>Rosaceae</taxon>
        <taxon>Amygdaloideae</taxon>
        <taxon>Amygdaleae</taxon>
        <taxon>Prunus</taxon>
    </lineage>
</organism>
<dbReference type="EMBL" id="JAJFAZ020000004">
    <property type="protein sequence ID" value="KAI5335559.1"/>
    <property type="molecule type" value="Genomic_DNA"/>
</dbReference>
<name>A0AAD4Z7N3_PRUDU</name>
<dbReference type="Proteomes" id="UP001054821">
    <property type="component" value="Chromosome 4"/>
</dbReference>
<evidence type="ECO:0008006" key="3">
    <source>
        <dbReference type="Google" id="ProtNLM"/>
    </source>
</evidence>
<dbReference type="CDD" id="cd09272">
    <property type="entry name" value="RNase_HI_RT_Ty1"/>
    <property type="match status" value="1"/>
</dbReference>
<proteinExistence type="predicted"/>
<dbReference type="AlphaFoldDB" id="A0AAD4Z7N3"/>